<gene>
    <name evidence="1" type="primary">105262225</name>
</gene>
<proteinExistence type="predicted"/>
<sequence length="233" mass="27231">MRIGVVPLKSIKMFEENINNISINVCGYENGEVVGLYYLTKKNKHHYINLTLLHDGEQFHYIQILKMPRLLRNQLTKHENKINICDGCLQHFNTHKILEEHKKECGGIVTILPEEDNNKLQFTNFYKKERLPFTVYTDAESILEYVCWGIIQGKKAVKAKKHIPCAFSYNLHCSFDNSLNKFKSFSGPNAANDFLENLIKHSKYIFNNYLTKTRPMNWRTLIAVCYVTYVKTS</sequence>
<dbReference type="PANTHER" id="PTHR31511">
    <property type="entry name" value="PROTEIN CBG23764"/>
    <property type="match status" value="1"/>
</dbReference>
<evidence type="ECO:0000313" key="1">
    <source>
        <dbReference type="EnsemblMetazoa" id="MDOA016886-PA"/>
    </source>
</evidence>
<organism evidence="1">
    <name type="scientific">Musca domestica</name>
    <name type="common">House fly</name>
    <dbReference type="NCBI Taxonomy" id="7370"/>
    <lineage>
        <taxon>Eukaryota</taxon>
        <taxon>Metazoa</taxon>
        <taxon>Ecdysozoa</taxon>
        <taxon>Arthropoda</taxon>
        <taxon>Hexapoda</taxon>
        <taxon>Insecta</taxon>
        <taxon>Pterygota</taxon>
        <taxon>Neoptera</taxon>
        <taxon>Endopterygota</taxon>
        <taxon>Diptera</taxon>
        <taxon>Brachycera</taxon>
        <taxon>Muscomorpha</taxon>
        <taxon>Muscoidea</taxon>
        <taxon>Muscidae</taxon>
        <taxon>Musca</taxon>
    </lineage>
</organism>
<name>A0A1I8NL44_MUSDO</name>
<accession>A0A1I8NL44</accession>
<dbReference type="STRING" id="7370.A0A1I8NL44"/>
<dbReference type="VEuPathDB" id="VectorBase:MDOA016886"/>
<reference evidence="1" key="1">
    <citation type="submission" date="2020-05" db="UniProtKB">
        <authorList>
            <consortium name="EnsemblMetazoa"/>
        </authorList>
    </citation>
    <scope>IDENTIFICATION</scope>
    <source>
        <strain evidence="1">Aabys</strain>
    </source>
</reference>
<dbReference type="PANTHER" id="PTHR31511:SF12">
    <property type="entry name" value="RHO TERMINATION FACTOR N-TERMINAL DOMAIN-CONTAINING PROTEIN"/>
    <property type="match status" value="1"/>
</dbReference>
<dbReference type="VEuPathDB" id="VectorBase:MDOMA2_013047"/>
<protein>
    <recommendedName>
        <fullName evidence="2">C2H2-type domain-containing protein</fullName>
    </recommendedName>
</protein>
<dbReference type="EnsemblMetazoa" id="MDOA016886-RA">
    <property type="protein sequence ID" value="MDOA016886-PA"/>
    <property type="gene ID" value="MDOA016886"/>
</dbReference>
<evidence type="ECO:0008006" key="2">
    <source>
        <dbReference type="Google" id="ProtNLM"/>
    </source>
</evidence>
<dbReference type="AlphaFoldDB" id="A0A1I8NL44"/>